<keyword evidence="5" id="KW-0574">Periplasm</keyword>
<dbReference type="InterPro" id="IPR001829">
    <property type="entry name" value="Pili_assmbl_chaperone_bac"/>
</dbReference>
<keyword evidence="13" id="KW-1185">Reference proteome</keyword>
<dbReference type="SUPFAM" id="SSF49354">
    <property type="entry name" value="PapD-like"/>
    <property type="match status" value="1"/>
</dbReference>
<dbReference type="InterPro" id="IPR008962">
    <property type="entry name" value="PapD-like_sf"/>
</dbReference>
<evidence type="ECO:0000256" key="9">
    <source>
        <dbReference type="SAM" id="SignalP"/>
    </source>
</evidence>
<evidence type="ECO:0000256" key="4">
    <source>
        <dbReference type="ARBA" id="ARBA00022729"/>
    </source>
</evidence>
<dbReference type="Pfam" id="PF02753">
    <property type="entry name" value="PapD_C"/>
    <property type="match status" value="1"/>
</dbReference>
<dbReference type="EMBL" id="JAJGAK010000005">
    <property type="protein sequence ID" value="MCC8364551.1"/>
    <property type="molecule type" value="Genomic_DNA"/>
</dbReference>
<dbReference type="InterPro" id="IPR018046">
    <property type="entry name" value="Pili_assmbl_chaperone_CS"/>
</dbReference>
<keyword evidence="6 8" id="KW-0143">Chaperone</keyword>
<evidence type="ECO:0000313" key="13">
    <source>
        <dbReference type="Proteomes" id="UP001165293"/>
    </source>
</evidence>
<organism evidence="12 13">
    <name type="scientific">Noviluteimonas lactosilytica</name>
    <dbReference type="NCBI Taxonomy" id="2888523"/>
    <lineage>
        <taxon>Bacteria</taxon>
        <taxon>Pseudomonadati</taxon>
        <taxon>Pseudomonadota</taxon>
        <taxon>Gammaproteobacteria</taxon>
        <taxon>Lysobacterales</taxon>
        <taxon>Lysobacteraceae</taxon>
        <taxon>Noviluteimonas</taxon>
    </lineage>
</organism>
<feature type="chain" id="PRO_5045601123" evidence="9">
    <location>
        <begin position="25"/>
        <end position="262"/>
    </location>
</feature>
<evidence type="ECO:0000259" key="10">
    <source>
        <dbReference type="Pfam" id="PF00345"/>
    </source>
</evidence>
<comment type="similarity">
    <text evidence="2 8">Belongs to the periplasmic pilus chaperone family.</text>
</comment>
<dbReference type="Gene3D" id="2.60.40.10">
    <property type="entry name" value="Immunoglobulins"/>
    <property type="match status" value="2"/>
</dbReference>
<protein>
    <submittedName>
        <fullName evidence="12">Molecular chaperone</fullName>
    </submittedName>
</protein>
<dbReference type="RefSeq" id="WP_230528348.1">
    <property type="nucleotide sequence ID" value="NZ_JAJGAK010000005.1"/>
</dbReference>
<reference evidence="12" key="1">
    <citation type="submission" date="2021-10" db="EMBL/GenBank/DDBJ databases">
        <authorList>
            <person name="Lyu M."/>
            <person name="Wang X."/>
            <person name="Meng X."/>
            <person name="Xu K."/>
        </authorList>
    </citation>
    <scope>NUCLEOTIDE SEQUENCE</scope>
    <source>
        <strain evidence="12">A6</strain>
    </source>
</reference>
<evidence type="ECO:0000256" key="6">
    <source>
        <dbReference type="ARBA" id="ARBA00023186"/>
    </source>
</evidence>
<dbReference type="InterPro" id="IPR016148">
    <property type="entry name" value="Pili_assmbl_chaperone_C"/>
</dbReference>
<evidence type="ECO:0000313" key="12">
    <source>
        <dbReference type="EMBL" id="MCC8364551.1"/>
    </source>
</evidence>
<evidence type="ECO:0000256" key="5">
    <source>
        <dbReference type="ARBA" id="ARBA00022764"/>
    </source>
</evidence>
<evidence type="ECO:0000259" key="11">
    <source>
        <dbReference type="Pfam" id="PF02753"/>
    </source>
</evidence>
<feature type="domain" description="Pili assembly chaperone N-terminal" evidence="10">
    <location>
        <begin position="25"/>
        <end position="147"/>
    </location>
</feature>
<comment type="subcellular location">
    <subcellularLocation>
        <location evidence="1 8">Periplasm</location>
    </subcellularLocation>
</comment>
<evidence type="ECO:0000256" key="3">
    <source>
        <dbReference type="ARBA" id="ARBA00022558"/>
    </source>
</evidence>
<gene>
    <name evidence="12" type="ORF">LK996_15880</name>
</gene>
<evidence type="ECO:0000256" key="7">
    <source>
        <dbReference type="ARBA" id="ARBA00023319"/>
    </source>
</evidence>
<proteinExistence type="inferred from homology"/>
<dbReference type="InterPro" id="IPR016147">
    <property type="entry name" value="Pili_assmbl_chaperone_N"/>
</dbReference>
<dbReference type="PANTHER" id="PTHR30251:SF2">
    <property type="entry name" value="FIMBRIAL CHAPERONE YADV-RELATED"/>
    <property type="match status" value="1"/>
</dbReference>
<evidence type="ECO:0000256" key="2">
    <source>
        <dbReference type="ARBA" id="ARBA00007399"/>
    </source>
</evidence>
<dbReference type="PROSITE" id="PS00635">
    <property type="entry name" value="PILI_CHAPERONE"/>
    <property type="match status" value="1"/>
</dbReference>
<dbReference type="PRINTS" id="PR00969">
    <property type="entry name" value="CHAPERONPILI"/>
</dbReference>
<dbReference type="SUPFAM" id="SSF49584">
    <property type="entry name" value="Periplasmic chaperone C-domain"/>
    <property type="match status" value="1"/>
</dbReference>
<name>A0ABS8JLT2_9GAMM</name>
<feature type="signal peptide" evidence="9">
    <location>
        <begin position="1"/>
        <end position="24"/>
    </location>
</feature>
<dbReference type="InterPro" id="IPR036316">
    <property type="entry name" value="Pili_assmbl_chap_C_dom_sf"/>
</dbReference>
<dbReference type="Proteomes" id="UP001165293">
    <property type="component" value="Unassembled WGS sequence"/>
</dbReference>
<keyword evidence="7" id="KW-0393">Immunoglobulin domain</keyword>
<evidence type="ECO:0000256" key="8">
    <source>
        <dbReference type="RuleBase" id="RU003918"/>
    </source>
</evidence>
<dbReference type="Pfam" id="PF00345">
    <property type="entry name" value="PapD_N"/>
    <property type="match status" value="1"/>
</dbReference>
<accession>A0ABS8JLT2</accession>
<dbReference type="InterPro" id="IPR050643">
    <property type="entry name" value="Periplasmic_pilus_chap"/>
</dbReference>
<dbReference type="PANTHER" id="PTHR30251">
    <property type="entry name" value="PILUS ASSEMBLY CHAPERONE"/>
    <property type="match status" value="1"/>
</dbReference>
<keyword evidence="3" id="KW-1029">Fimbrium biogenesis</keyword>
<comment type="caution">
    <text evidence="12">The sequence shown here is derived from an EMBL/GenBank/DDBJ whole genome shotgun (WGS) entry which is preliminary data.</text>
</comment>
<keyword evidence="4 9" id="KW-0732">Signal</keyword>
<sequence length="262" mass="28077">MRPVGIVAALCMTHALACASPAHAGVVLANTRVVFPGDAREVTVRLDNRHAHPVLVEAWVERGGQPSRDGPTIVPFAPHPPLVRIDPGKGQALRVHRLPGPLPSDRETLFWLNVLDVPPDLPVSMHASAMKIALHTRVKLFHRPVGLAGIASKAPAALRWSLRDGALHIENPTPFHVSIARVVVGDGLDLHGDMVAPFGALALRLDAAAPGKAAIDVTMQQLAARRTTWLQASRRVSFDAINDVGGKDRFDAALQAFVERAP</sequence>
<dbReference type="InterPro" id="IPR013783">
    <property type="entry name" value="Ig-like_fold"/>
</dbReference>
<feature type="domain" description="Pili assembly chaperone C-terminal" evidence="11">
    <location>
        <begin position="169"/>
        <end position="213"/>
    </location>
</feature>
<evidence type="ECO:0000256" key="1">
    <source>
        <dbReference type="ARBA" id="ARBA00004418"/>
    </source>
</evidence>